<evidence type="ECO:0000256" key="1">
    <source>
        <dbReference type="SAM" id="MobiDB-lite"/>
    </source>
</evidence>
<feature type="region of interest" description="Disordered" evidence="1">
    <location>
        <begin position="483"/>
        <end position="514"/>
    </location>
</feature>
<feature type="region of interest" description="Disordered" evidence="1">
    <location>
        <begin position="167"/>
        <end position="221"/>
    </location>
</feature>
<feature type="domain" description="Cyclin N-terminal" evidence="2">
    <location>
        <begin position="43"/>
        <end position="166"/>
    </location>
</feature>
<sequence length="533" mass="59331">MDAPPASRGLTSYESGGNSMSLLCRLEQALELENSFPPCLRMPKLSKDTDEVTLGMRNGCAQVLRCLKVWYDLPSEVLFLATAHLDKFLSRMKVRPKHLSVIALSCFHLAARQVAQDMEDCNGYAFGTNPFNIPDPRDLLLISQCRCSLGDLSRMEAIVAEKLSFHSSQGKPSNSKSSGSASDVEKQYSTSLSVHQDASKSNMTTVSYQHSSKGQTGLSLQMSGHSPVIRQHFGNSHAPFPNPPLPLSPTTPASFLHIFHSILKSEALKINENDTRLIGESNEWLAQISPARLLHHLEAIACDGSLSSFRTSEIALAFMCVMLDQILGSITCLSSPSVAYNPSRQTNSFWMLSCAMEIQKLCKITDARFTRCHSAVLTVVGYYESQHDASRWCRSDDKCANEDEDDEISFDEDDDEDRVITGLRQFKYSRKRRKPGAYVEGWGPLAWRVSQRTLRNLRPTEKLVAWPPMPTIHESTLIGRVRSCSLSSEESSDPSEEEEDAEAQKNPVKPSEWRVAVSPCKKSTIYPVVEEEG</sequence>
<comment type="caution">
    <text evidence="3">The sequence shown here is derived from an EMBL/GenBank/DDBJ whole genome shotgun (WGS) entry which is preliminary data.</text>
</comment>
<evidence type="ECO:0000259" key="2">
    <source>
        <dbReference type="Pfam" id="PF00134"/>
    </source>
</evidence>
<dbReference type="EMBL" id="KZ308689">
    <property type="protein sequence ID" value="KAG8233137.1"/>
    <property type="molecule type" value="Genomic_DNA"/>
</dbReference>
<feature type="compositionally biased region" description="Low complexity" evidence="1">
    <location>
        <begin position="167"/>
        <end position="182"/>
    </location>
</feature>
<proteinExistence type="predicted"/>
<dbReference type="Pfam" id="PF00134">
    <property type="entry name" value="Cyclin_N"/>
    <property type="match status" value="1"/>
</dbReference>
<organism evidence="3 4">
    <name type="scientific">Ladona fulva</name>
    <name type="common">Scarce chaser dragonfly</name>
    <name type="synonym">Libellula fulva</name>
    <dbReference type="NCBI Taxonomy" id="123851"/>
    <lineage>
        <taxon>Eukaryota</taxon>
        <taxon>Metazoa</taxon>
        <taxon>Ecdysozoa</taxon>
        <taxon>Arthropoda</taxon>
        <taxon>Hexapoda</taxon>
        <taxon>Insecta</taxon>
        <taxon>Pterygota</taxon>
        <taxon>Palaeoptera</taxon>
        <taxon>Odonata</taxon>
        <taxon>Epiprocta</taxon>
        <taxon>Anisoptera</taxon>
        <taxon>Libelluloidea</taxon>
        <taxon>Libellulidae</taxon>
        <taxon>Ladona</taxon>
    </lineage>
</organism>
<feature type="compositionally biased region" description="Acidic residues" evidence="1">
    <location>
        <begin position="490"/>
        <end position="501"/>
    </location>
</feature>
<reference evidence="3" key="1">
    <citation type="submission" date="2013-04" db="EMBL/GenBank/DDBJ databases">
        <authorList>
            <person name="Qu J."/>
            <person name="Murali S.C."/>
            <person name="Bandaranaike D."/>
            <person name="Bellair M."/>
            <person name="Blankenburg K."/>
            <person name="Chao H."/>
            <person name="Dinh H."/>
            <person name="Doddapaneni H."/>
            <person name="Downs B."/>
            <person name="Dugan-Rocha S."/>
            <person name="Elkadiri S."/>
            <person name="Gnanaolivu R.D."/>
            <person name="Hernandez B."/>
            <person name="Javaid M."/>
            <person name="Jayaseelan J.C."/>
            <person name="Lee S."/>
            <person name="Li M."/>
            <person name="Ming W."/>
            <person name="Munidasa M."/>
            <person name="Muniz J."/>
            <person name="Nguyen L."/>
            <person name="Ongeri F."/>
            <person name="Osuji N."/>
            <person name="Pu L.-L."/>
            <person name="Puazo M."/>
            <person name="Qu C."/>
            <person name="Quiroz J."/>
            <person name="Raj R."/>
            <person name="Weissenberger G."/>
            <person name="Xin Y."/>
            <person name="Zou X."/>
            <person name="Han Y."/>
            <person name="Richards S."/>
            <person name="Worley K."/>
            <person name="Muzny D."/>
            <person name="Gibbs R."/>
        </authorList>
    </citation>
    <scope>NUCLEOTIDE SEQUENCE</scope>
    <source>
        <strain evidence="3">Sampled in the wild</strain>
    </source>
</reference>
<evidence type="ECO:0000313" key="4">
    <source>
        <dbReference type="Proteomes" id="UP000792457"/>
    </source>
</evidence>
<dbReference type="SUPFAM" id="SSF47954">
    <property type="entry name" value="Cyclin-like"/>
    <property type="match status" value="1"/>
</dbReference>
<reference evidence="3" key="2">
    <citation type="submission" date="2017-10" db="EMBL/GenBank/DDBJ databases">
        <title>Ladona fulva Genome sequencing and assembly.</title>
        <authorList>
            <person name="Murali S."/>
            <person name="Richards S."/>
            <person name="Bandaranaike D."/>
            <person name="Bellair M."/>
            <person name="Blankenburg K."/>
            <person name="Chao H."/>
            <person name="Dinh H."/>
            <person name="Doddapaneni H."/>
            <person name="Dugan-Rocha S."/>
            <person name="Elkadiri S."/>
            <person name="Gnanaolivu R."/>
            <person name="Hernandez B."/>
            <person name="Skinner E."/>
            <person name="Javaid M."/>
            <person name="Lee S."/>
            <person name="Li M."/>
            <person name="Ming W."/>
            <person name="Munidasa M."/>
            <person name="Muniz J."/>
            <person name="Nguyen L."/>
            <person name="Hughes D."/>
            <person name="Osuji N."/>
            <person name="Pu L.-L."/>
            <person name="Puazo M."/>
            <person name="Qu C."/>
            <person name="Quiroz J."/>
            <person name="Raj R."/>
            <person name="Weissenberger G."/>
            <person name="Xin Y."/>
            <person name="Zou X."/>
            <person name="Han Y."/>
            <person name="Worley K."/>
            <person name="Muzny D."/>
            <person name="Gibbs R."/>
        </authorList>
    </citation>
    <scope>NUCLEOTIDE SEQUENCE</scope>
    <source>
        <strain evidence="3">Sampled in the wild</strain>
    </source>
</reference>
<dbReference type="Proteomes" id="UP000792457">
    <property type="component" value="Unassembled WGS sequence"/>
</dbReference>
<name>A0A8K0P4T8_LADFU</name>
<evidence type="ECO:0000313" key="3">
    <source>
        <dbReference type="EMBL" id="KAG8233137.1"/>
    </source>
</evidence>
<dbReference type="AlphaFoldDB" id="A0A8K0P4T8"/>
<dbReference type="InterPro" id="IPR036915">
    <property type="entry name" value="Cyclin-like_sf"/>
</dbReference>
<keyword evidence="4" id="KW-1185">Reference proteome</keyword>
<accession>A0A8K0P4T8</accession>
<dbReference type="OrthoDB" id="769138at2759"/>
<feature type="compositionally biased region" description="Polar residues" evidence="1">
    <location>
        <begin position="187"/>
        <end position="221"/>
    </location>
</feature>
<gene>
    <name evidence="3" type="ORF">J437_LFUL010367</name>
</gene>
<dbReference type="InterPro" id="IPR006671">
    <property type="entry name" value="Cyclin_N"/>
</dbReference>
<dbReference type="Gene3D" id="1.10.472.10">
    <property type="entry name" value="Cyclin-like"/>
    <property type="match status" value="1"/>
</dbReference>
<protein>
    <recommendedName>
        <fullName evidence="2">Cyclin N-terminal domain-containing protein</fullName>
    </recommendedName>
</protein>